<name>A0ACA8ZRR8_9GAMM</name>
<gene>
    <name evidence="1" type="ORF">AZO1586R_569</name>
</gene>
<sequence>MYGARNIKKGRSLLCERSRIRIAFIREQEKTYPVKVLCRVMSVSTSAYYAWINNPDRQDRAKEECELKETIKQVFYENKQVYGTRRISDALNKLGIKAGRYKVRRLMAELGLKVRYPKKFKVTTDSDHNDAISPNKLDRQFTVEAPNKVWTTDITYVWTLEGWIYVAIVIDLFSRQVVGWAISDHMRTSLCVNALQMAFWRRKPKPGLLHHSDRGSQYASKEYRNHIDIMKIEQSMSRKGNCWDNSPTERFFRSLKSEQLNYEKFRTKEAAKLSVIDYLAFYNGKRTHSKLGYKSPLEFEREFDQK</sequence>
<keyword evidence="2" id="KW-1185">Reference proteome</keyword>
<evidence type="ECO:0000313" key="1">
    <source>
        <dbReference type="EMBL" id="CAB5497266.1"/>
    </source>
</evidence>
<comment type="caution">
    <text evidence="1">The sequence shown here is derived from an EMBL/GenBank/DDBJ whole genome shotgun (WGS) entry which is preliminary data.</text>
</comment>
<protein>
    <submittedName>
        <fullName evidence="1">Transposase</fullName>
    </submittedName>
</protein>
<accession>A0ACA8ZRR8</accession>
<proteinExistence type="predicted"/>
<reference evidence="1" key="1">
    <citation type="submission" date="2020-05" db="EMBL/GenBank/DDBJ databases">
        <authorList>
            <person name="Petersen J."/>
            <person name="Sayavedra L."/>
        </authorList>
    </citation>
    <scope>NUCLEOTIDE SEQUENCE</scope>
    <source>
        <strain evidence="1">B azoricus SOX Menez Gwen</strain>
    </source>
</reference>
<organism evidence="1 2">
    <name type="scientific">Bathymodiolus azoricus thioautotrophic gill symbiont</name>
    <dbReference type="NCBI Taxonomy" id="235205"/>
    <lineage>
        <taxon>Bacteria</taxon>
        <taxon>Pseudomonadati</taxon>
        <taxon>Pseudomonadota</taxon>
        <taxon>Gammaproteobacteria</taxon>
        <taxon>sulfur-oxidizing symbionts</taxon>
    </lineage>
</organism>
<evidence type="ECO:0000313" key="2">
    <source>
        <dbReference type="Proteomes" id="UP000635628"/>
    </source>
</evidence>
<dbReference type="EMBL" id="CAESAP020000110">
    <property type="protein sequence ID" value="CAB5497266.1"/>
    <property type="molecule type" value="Genomic_DNA"/>
</dbReference>
<dbReference type="Proteomes" id="UP000635628">
    <property type="component" value="Unassembled WGS sequence"/>
</dbReference>